<protein>
    <submittedName>
        <fullName evidence="1">Uncharacterized protein</fullName>
    </submittedName>
</protein>
<reference evidence="1 2" key="1">
    <citation type="submission" date="2017-12" db="EMBL/GenBank/DDBJ databases">
        <title>Sequencing the genomes of 1000 Actinobacteria strains.</title>
        <authorList>
            <person name="Klenk H.-P."/>
        </authorList>
    </citation>
    <scope>NUCLEOTIDE SEQUENCE [LARGE SCALE GENOMIC DNA]</scope>
    <source>
        <strain evidence="1 2">DSM 44489</strain>
    </source>
</reference>
<dbReference type="Proteomes" id="UP000233766">
    <property type="component" value="Unassembled WGS sequence"/>
</dbReference>
<dbReference type="AlphaFoldDB" id="A0A2N3VBD0"/>
<comment type="caution">
    <text evidence="1">The sequence shown here is derived from an EMBL/GenBank/DDBJ whole genome shotgun (WGS) entry which is preliminary data.</text>
</comment>
<proteinExistence type="predicted"/>
<sequence length="319" mass="32014">MTAPTQVLTASLPTPPTAVIAVPGAPTMVADAPRSPSSMIDGTRIPEVPPFVYATFTGNEVKSAILRPLATARAVAGAEGELRAVAWPLSQWISPVLGDSGTATARVSVGAGGQVVVSAAFDAGSRTTTGGAVFTSRADLSAEVVPNLTASAGFGTTGVCATTRIGPIPMAASGTGTFSMAVAPPFKPSGMSKGGDQPLGGSWSDITGWYADTAAFPGSTVNGNALIAQGTALNIVVSASIPYVIYSGFGGPRQAVRLLINNVVVATGAEKTGWTGTMTATATVRVDSGDRVTLQGWSTHGASVRDGTATQIRIVRAPA</sequence>
<keyword evidence="2" id="KW-1185">Reference proteome</keyword>
<evidence type="ECO:0000313" key="1">
    <source>
        <dbReference type="EMBL" id="PKV78905.1"/>
    </source>
</evidence>
<dbReference type="RefSeq" id="WP_143875980.1">
    <property type="nucleotide sequence ID" value="NZ_PJMW01000002.1"/>
</dbReference>
<accession>A0A2N3VBD0</accession>
<gene>
    <name evidence="1" type="ORF">ATK86_3288</name>
</gene>
<name>A0A2N3VBD0_9NOCA</name>
<dbReference type="OrthoDB" id="4561258at2"/>
<organism evidence="1 2">
    <name type="scientific">Nocardia fluminea</name>
    <dbReference type="NCBI Taxonomy" id="134984"/>
    <lineage>
        <taxon>Bacteria</taxon>
        <taxon>Bacillati</taxon>
        <taxon>Actinomycetota</taxon>
        <taxon>Actinomycetes</taxon>
        <taxon>Mycobacteriales</taxon>
        <taxon>Nocardiaceae</taxon>
        <taxon>Nocardia</taxon>
    </lineage>
</organism>
<dbReference type="EMBL" id="PJMW01000002">
    <property type="protein sequence ID" value="PKV78905.1"/>
    <property type="molecule type" value="Genomic_DNA"/>
</dbReference>
<evidence type="ECO:0000313" key="2">
    <source>
        <dbReference type="Proteomes" id="UP000233766"/>
    </source>
</evidence>